<comment type="cofactor">
    <cofactor evidence="1">
        <name>Cu(2+)</name>
        <dbReference type="ChEBI" id="CHEBI:29036"/>
    </cofactor>
</comment>
<evidence type="ECO:0000313" key="20">
    <source>
        <dbReference type="Proteomes" id="UP000622797"/>
    </source>
</evidence>
<evidence type="ECO:0000256" key="13">
    <source>
        <dbReference type="ARBA" id="ARBA00044502"/>
    </source>
</evidence>
<evidence type="ECO:0000256" key="5">
    <source>
        <dbReference type="ARBA" id="ARBA00022729"/>
    </source>
</evidence>
<dbReference type="AlphaFoldDB" id="A0A8H4TEV8"/>
<evidence type="ECO:0000256" key="7">
    <source>
        <dbReference type="ARBA" id="ARBA00023002"/>
    </source>
</evidence>
<keyword evidence="3" id="KW-0964">Secreted</keyword>
<feature type="compositionally biased region" description="Basic residues" evidence="16">
    <location>
        <begin position="354"/>
        <end position="373"/>
    </location>
</feature>
<evidence type="ECO:0000256" key="3">
    <source>
        <dbReference type="ARBA" id="ARBA00022525"/>
    </source>
</evidence>
<keyword evidence="8" id="KW-0186">Copper</keyword>
<evidence type="ECO:0000259" key="18">
    <source>
        <dbReference type="Pfam" id="PF03443"/>
    </source>
</evidence>
<evidence type="ECO:0000256" key="12">
    <source>
        <dbReference type="ARBA" id="ARBA00023326"/>
    </source>
</evidence>
<dbReference type="Gene3D" id="2.70.50.70">
    <property type="match status" value="1"/>
</dbReference>
<evidence type="ECO:0000256" key="2">
    <source>
        <dbReference type="ARBA" id="ARBA00004613"/>
    </source>
</evidence>
<protein>
    <recommendedName>
        <fullName evidence="15">lytic cellulose monooxygenase (C4-dehydrogenating)</fullName>
        <ecNumber evidence="15">1.14.99.56</ecNumber>
    </recommendedName>
</protein>
<evidence type="ECO:0000256" key="15">
    <source>
        <dbReference type="ARBA" id="ARBA00047174"/>
    </source>
</evidence>
<keyword evidence="9" id="KW-0503">Monooxygenase</keyword>
<evidence type="ECO:0000256" key="11">
    <source>
        <dbReference type="ARBA" id="ARBA00023277"/>
    </source>
</evidence>
<dbReference type="Proteomes" id="UP000622797">
    <property type="component" value="Unassembled WGS sequence"/>
</dbReference>
<feature type="domain" description="Auxiliary Activity family 9 catalytic" evidence="18">
    <location>
        <begin position="21"/>
        <end position="231"/>
    </location>
</feature>
<feature type="compositionally biased region" description="Low complexity" evidence="16">
    <location>
        <begin position="281"/>
        <end position="298"/>
    </location>
</feature>
<dbReference type="EC" id="1.14.99.56" evidence="15"/>
<dbReference type="Pfam" id="PF03443">
    <property type="entry name" value="AA9"/>
    <property type="match status" value="1"/>
</dbReference>
<keyword evidence="4" id="KW-0479">Metal-binding</keyword>
<reference evidence="19" key="2">
    <citation type="submission" date="2020-05" db="EMBL/GenBank/DDBJ databases">
        <authorList>
            <person name="Kim H.-S."/>
            <person name="Proctor R.H."/>
            <person name="Brown D.W."/>
        </authorList>
    </citation>
    <scope>NUCLEOTIDE SEQUENCE</scope>
    <source>
        <strain evidence="19">NRRL 20472</strain>
    </source>
</reference>
<evidence type="ECO:0000256" key="6">
    <source>
        <dbReference type="ARBA" id="ARBA00023001"/>
    </source>
</evidence>
<feature type="region of interest" description="Disordered" evidence="16">
    <location>
        <begin position="312"/>
        <end position="373"/>
    </location>
</feature>
<keyword evidence="11" id="KW-0119">Carbohydrate metabolism</keyword>
<dbReference type="OrthoDB" id="5271017at2759"/>
<dbReference type="PANTHER" id="PTHR33353">
    <property type="entry name" value="PUTATIVE (AFU_ORTHOLOGUE AFUA_1G12560)-RELATED"/>
    <property type="match status" value="1"/>
</dbReference>
<feature type="compositionally biased region" description="Low complexity" evidence="16">
    <location>
        <begin position="317"/>
        <end position="327"/>
    </location>
</feature>
<comment type="subcellular location">
    <subcellularLocation>
        <location evidence="2">Secreted</location>
    </subcellularLocation>
</comment>
<comment type="caution">
    <text evidence="19">The sequence shown here is derived from an EMBL/GenBank/DDBJ whole genome shotgun (WGS) entry which is preliminary data.</text>
</comment>
<evidence type="ECO:0000256" key="8">
    <source>
        <dbReference type="ARBA" id="ARBA00023008"/>
    </source>
</evidence>
<keyword evidence="20" id="KW-1185">Reference proteome</keyword>
<evidence type="ECO:0000256" key="16">
    <source>
        <dbReference type="SAM" id="MobiDB-lite"/>
    </source>
</evidence>
<keyword evidence="7" id="KW-0560">Oxidoreductase</keyword>
<dbReference type="GO" id="GO:0004497">
    <property type="term" value="F:monooxygenase activity"/>
    <property type="evidence" value="ECO:0007669"/>
    <property type="project" value="UniProtKB-KW"/>
</dbReference>
<evidence type="ECO:0000256" key="4">
    <source>
        <dbReference type="ARBA" id="ARBA00022723"/>
    </source>
</evidence>
<feature type="chain" id="PRO_5034196052" description="lytic cellulose monooxygenase (C4-dehydrogenating)" evidence="17">
    <location>
        <begin position="21"/>
        <end position="373"/>
    </location>
</feature>
<dbReference type="PANTHER" id="PTHR33353:SF10">
    <property type="entry name" value="ENDO-BETA-1,4-GLUCANASE D"/>
    <property type="match status" value="1"/>
</dbReference>
<keyword evidence="10" id="KW-1015">Disulfide bond</keyword>
<accession>A0A8H4TEV8</accession>
<reference evidence="19" key="1">
    <citation type="journal article" date="2020" name="BMC Genomics">
        <title>Correction to: Identification and distribution of gene clusters required for synthesis of sphingolipid metabolism inhibitors in diverse species of the filamentous fungus Fusarium.</title>
        <authorList>
            <person name="Kim H.S."/>
            <person name="Lohmar J.M."/>
            <person name="Busman M."/>
            <person name="Brown D.W."/>
            <person name="Naumann T.A."/>
            <person name="Divon H.H."/>
            <person name="Lysoe E."/>
            <person name="Uhlig S."/>
            <person name="Proctor R.H."/>
        </authorList>
    </citation>
    <scope>NUCLEOTIDE SEQUENCE</scope>
    <source>
        <strain evidence="19">NRRL 20472</strain>
    </source>
</reference>
<evidence type="ECO:0000256" key="9">
    <source>
        <dbReference type="ARBA" id="ARBA00023033"/>
    </source>
</evidence>
<dbReference type="GO" id="GO:0030245">
    <property type="term" value="P:cellulose catabolic process"/>
    <property type="evidence" value="ECO:0007669"/>
    <property type="project" value="UniProtKB-KW"/>
</dbReference>
<feature type="signal peptide" evidence="17">
    <location>
        <begin position="1"/>
        <end position="20"/>
    </location>
</feature>
<evidence type="ECO:0000256" key="17">
    <source>
        <dbReference type="SAM" id="SignalP"/>
    </source>
</evidence>
<name>A0A8H4TEV8_9HYPO</name>
<keyword evidence="5 17" id="KW-0732">Signal</keyword>
<comment type="similarity">
    <text evidence="13">Belongs to the polysaccharide monooxygenase AA9 family.</text>
</comment>
<comment type="catalytic activity">
    <reaction evidence="14">
        <text>[(1-&gt;4)-beta-D-glucosyl]n+m + reduced acceptor + O2 = 4-dehydro-beta-D-glucosyl-[(1-&gt;4)-beta-D-glucosyl]n-1 + [(1-&gt;4)-beta-D-glucosyl]m + acceptor + H2O.</text>
        <dbReference type="EC" id="1.14.99.56"/>
    </reaction>
</comment>
<proteinExistence type="inferred from homology"/>
<evidence type="ECO:0000256" key="1">
    <source>
        <dbReference type="ARBA" id="ARBA00001973"/>
    </source>
</evidence>
<dbReference type="EMBL" id="JABEXW010000753">
    <property type="protein sequence ID" value="KAF4956489.1"/>
    <property type="molecule type" value="Genomic_DNA"/>
</dbReference>
<keyword evidence="12" id="KW-0624">Polysaccharide degradation</keyword>
<evidence type="ECO:0000256" key="10">
    <source>
        <dbReference type="ARBA" id="ARBA00023157"/>
    </source>
</evidence>
<dbReference type="CDD" id="cd21175">
    <property type="entry name" value="LPMO_AA9"/>
    <property type="match status" value="1"/>
</dbReference>
<feature type="region of interest" description="Disordered" evidence="16">
    <location>
        <begin position="242"/>
        <end position="298"/>
    </location>
</feature>
<evidence type="ECO:0000313" key="19">
    <source>
        <dbReference type="EMBL" id="KAF4956489.1"/>
    </source>
</evidence>
<dbReference type="GO" id="GO:0046872">
    <property type="term" value="F:metal ion binding"/>
    <property type="evidence" value="ECO:0007669"/>
    <property type="project" value="UniProtKB-KW"/>
</dbReference>
<dbReference type="GO" id="GO:0005576">
    <property type="term" value="C:extracellular region"/>
    <property type="evidence" value="ECO:0007669"/>
    <property type="project" value="UniProtKB-SubCell"/>
</dbReference>
<keyword evidence="6" id="KW-0136">Cellulose degradation</keyword>
<dbReference type="InterPro" id="IPR049892">
    <property type="entry name" value="AA9"/>
</dbReference>
<organism evidence="19 20">
    <name type="scientific">Fusarium sarcochroum</name>
    <dbReference type="NCBI Taxonomy" id="1208366"/>
    <lineage>
        <taxon>Eukaryota</taxon>
        <taxon>Fungi</taxon>
        <taxon>Dikarya</taxon>
        <taxon>Ascomycota</taxon>
        <taxon>Pezizomycotina</taxon>
        <taxon>Sordariomycetes</taxon>
        <taxon>Hypocreomycetidae</taxon>
        <taxon>Hypocreales</taxon>
        <taxon>Nectriaceae</taxon>
        <taxon>Fusarium</taxon>
        <taxon>Fusarium lateritium species complex</taxon>
    </lineage>
</organism>
<dbReference type="InterPro" id="IPR005103">
    <property type="entry name" value="AA9_LPMO"/>
</dbReference>
<sequence>MRSAFSTALAFAAALPTAFAHYNFEALIVNGDVTEPYQYVRKTTNANSPITDVTSKDIVCNAGGLDKDIRSATKTHPVSPGDEVGFTINSEIGHPGPLAVYMSKAPTGTEASDYLGDGDWFKVYELTWKEISDEGVQWANYMNGQSQGINNFTFTLPKDTPKGTYLMRAEHVGLHGAGEKNGAQFYIGCAQLTVDGAGAGKPSPAVSFPGAYTGTEPGLLLNIYYPPVTNYTTPGPKVWPSGCEDHTPNFAGQSSDGDCTNDKEGSGSGSGSGSAAPVASDAPATEAPAATEAATDAPAPTFATLVPTVSAPVNGSAAAPTEAPAAPVEQPSQATDAAPVATKAPSTGGSKSCSSKRKAKRAAKRAVKKWAKN</sequence>
<evidence type="ECO:0000256" key="14">
    <source>
        <dbReference type="ARBA" id="ARBA00045077"/>
    </source>
</evidence>
<gene>
    <name evidence="19" type="ORF">FSARC_11551</name>
</gene>